<keyword evidence="1" id="KW-0808">Transferase</keyword>
<dbReference type="GO" id="GO:0004519">
    <property type="term" value="F:endonuclease activity"/>
    <property type="evidence" value="ECO:0007669"/>
    <property type="project" value="UniProtKB-KW"/>
</dbReference>
<evidence type="ECO:0000256" key="1">
    <source>
        <dbReference type="ARBA" id="ARBA00022679"/>
    </source>
</evidence>
<keyword evidence="5" id="KW-0378">Hydrolase</keyword>
<feature type="chain" id="PRO_5034871255" description="Murine leukemia virus integrase C-terminal domain-containing protein" evidence="6">
    <location>
        <begin position="20"/>
        <end position="143"/>
    </location>
</feature>
<keyword evidence="9" id="KW-1185">Reference proteome</keyword>
<dbReference type="Pfam" id="PF18697">
    <property type="entry name" value="MLVIN_C"/>
    <property type="match status" value="1"/>
</dbReference>
<evidence type="ECO:0000256" key="6">
    <source>
        <dbReference type="SAM" id="SignalP"/>
    </source>
</evidence>
<feature type="domain" description="Murine leukemia virus integrase C-terminal" evidence="7">
    <location>
        <begin position="46"/>
        <end position="99"/>
    </location>
</feature>
<protein>
    <recommendedName>
        <fullName evidence="7">Murine leukemia virus integrase C-terminal domain-containing protein</fullName>
    </recommendedName>
</protein>
<keyword evidence="2" id="KW-0548">Nucleotidyltransferase</keyword>
<evidence type="ECO:0000256" key="4">
    <source>
        <dbReference type="ARBA" id="ARBA00022759"/>
    </source>
</evidence>
<organism evidence="8 9">
    <name type="scientific">Nothoprocta perdicaria</name>
    <name type="common">Chilean tinamou</name>
    <name type="synonym">Crypturus perdicarius</name>
    <dbReference type="NCBI Taxonomy" id="30464"/>
    <lineage>
        <taxon>Eukaryota</taxon>
        <taxon>Metazoa</taxon>
        <taxon>Chordata</taxon>
        <taxon>Craniata</taxon>
        <taxon>Vertebrata</taxon>
        <taxon>Euteleostomi</taxon>
        <taxon>Archelosauria</taxon>
        <taxon>Archosauria</taxon>
        <taxon>Dinosauria</taxon>
        <taxon>Saurischia</taxon>
        <taxon>Theropoda</taxon>
        <taxon>Coelurosauria</taxon>
        <taxon>Aves</taxon>
        <taxon>Palaeognathae</taxon>
        <taxon>Tinamiformes</taxon>
        <taxon>Tinamidae</taxon>
        <taxon>Nothoprocta</taxon>
    </lineage>
</organism>
<keyword evidence="3" id="KW-0540">Nuclease</keyword>
<evidence type="ECO:0000256" key="5">
    <source>
        <dbReference type="ARBA" id="ARBA00022801"/>
    </source>
</evidence>
<sequence>MVCICSGLWSGLWPGVLLPQTPLAHQPRCCLSGKDWDQESVQKSAHPYQPGDLVYIKRFRTASWEPRWMGPHIVILRTPTAVKIAGKPAWIHRSHVKTAPSQPDLGPDKWTIVKNSDNLPVLLLTTSDRSNSGRRHCPDFCSH</sequence>
<keyword evidence="4" id="KW-0255">Endonuclease</keyword>
<proteinExistence type="predicted"/>
<evidence type="ECO:0000313" key="8">
    <source>
        <dbReference type="Ensembl" id="ENSNPEP00000002126.1"/>
    </source>
</evidence>
<dbReference type="AlphaFoldDB" id="A0A8C6YM89"/>
<dbReference type="InterPro" id="IPR040643">
    <property type="entry name" value="MLVIN_C"/>
</dbReference>
<dbReference type="Gene3D" id="2.30.30.850">
    <property type="match status" value="1"/>
</dbReference>
<evidence type="ECO:0000313" key="9">
    <source>
        <dbReference type="Proteomes" id="UP000694420"/>
    </source>
</evidence>
<evidence type="ECO:0000256" key="3">
    <source>
        <dbReference type="ARBA" id="ARBA00022722"/>
    </source>
</evidence>
<reference evidence="8" key="2">
    <citation type="submission" date="2025-09" db="UniProtKB">
        <authorList>
            <consortium name="Ensembl"/>
        </authorList>
    </citation>
    <scope>IDENTIFICATION</scope>
</reference>
<dbReference type="GO" id="GO:0016787">
    <property type="term" value="F:hydrolase activity"/>
    <property type="evidence" value="ECO:0007669"/>
    <property type="project" value="UniProtKB-KW"/>
</dbReference>
<evidence type="ECO:0000259" key="7">
    <source>
        <dbReference type="Pfam" id="PF18697"/>
    </source>
</evidence>
<accession>A0A8C6YM89</accession>
<name>A0A8C6YM89_NOTPE</name>
<dbReference type="Proteomes" id="UP000694420">
    <property type="component" value="Unplaced"/>
</dbReference>
<reference evidence="8" key="1">
    <citation type="submission" date="2025-08" db="UniProtKB">
        <authorList>
            <consortium name="Ensembl"/>
        </authorList>
    </citation>
    <scope>IDENTIFICATION</scope>
</reference>
<feature type="signal peptide" evidence="6">
    <location>
        <begin position="1"/>
        <end position="19"/>
    </location>
</feature>
<dbReference type="GO" id="GO:0016779">
    <property type="term" value="F:nucleotidyltransferase activity"/>
    <property type="evidence" value="ECO:0007669"/>
    <property type="project" value="UniProtKB-KW"/>
</dbReference>
<dbReference type="Ensembl" id="ENSNPET00000002168.1">
    <property type="protein sequence ID" value="ENSNPEP00000002126.1"/>
    <property type="gene ID" value="ENSNPEG00000001641.1"/>
</dbReference>
<keyword evidence="6" id="KW-0732">Signal</keyword>
<evidence type="ECO:0000256" key="2">
    <source>
        <dbReference type="ARBA" id="ARBA00022695"/>
    </source>
</evidence>